<dbReference type="GO" id="GO:0016746">
    <property type="term" value="F:acyltransferase activity"/>
    <property type="evidence" value="ECO:0007669"/>
    <property type="project" value="UniProtKB-KW"/>
</dbReference>
<gene>
    <name evidence="11" type="ORF">LIER_27003</name>
</gene>
<dbReference type="SUPFAM" id="SSF48439">
    <property type="entry name" value="Protein prenylyltransferase"/>
    <property type="match status" value="1"/>
</dbReference>
<dbReference type="Gene3D" id="1.25.40.120">
    <property type="entry name" value="Protein prenylyltransferase"/>
    <property type="match status" value="1"/>
</dbReference>
<keyword evidence="4 9" id="KW-0637">Prenyltransferase</keyword>
<dbReference type="Pfam" id="PF01239">
    <property type="entry name" value="PPTA"/>
    <property type="match status" value="5"/>
</dbReference>
<dbReference type="GO" id="GO:0005968">
    <property type="term" value="C:Rab-protein geranylgeranyltransferase complex"/>
    <property type="evidence" value="ECO:0007669"/>
    <property type="project" value="TreeGrafter"/>
</dbReference>
<name>A0AAV3RE56_LITER</name>
<evidence type="ECO:0000256" key="7">
    <source>
        <dbReference type="ARBA" id="ARBA00031267"/>
    </source>
</evidence>
<keyword evidence="6" id="KW-0677">Repeat</keyword>
<dbReference type="InterPro" id="IPR032675">
    <property type="entry name" value="LRR_dom_sf"/>
</dbReference>
<dbReference type="Proteomes" id="UP001454036">
    <property type="component" value="Unassembled WGS sequence"/>
</dbReference>
<dbReference type="SUPFAM" id="SSF52058">
    <property type="entry name" value="L domain-like"/>
    <property type="match status" value="1"/>
</dbReference>
<dbReference type="EC" id="2.5.1.60" evidence="2 9"/>
<evidence type="ECO:0000256" key="6">
    <source>
        <dbReference type="ARBA" id="ARBA00022737"/>
    </source>
</evidence>
<keyword evidence="11" id="KW-0012">Acyltransferase</keyword>
<evidence type="ECO:0000256" key="2">
    <source>
        <dbReference type="ARBA" id="ARBA00012656"/>
    </source>
</evidence>
<dbReference type="SMART" id="SM00365">
    <property type="entry name" value="LRR_SD22"/>
    <property type="match status" value="2"/>
</dbReference>
<keyword evidence="12" id="KW-1185">Reference proteome</keyword>
<sequence>MHGRPRKDRSEEEQQASANKAKQLRSLQSQFLQFHHSKTFTKEALEVSAKLLKANPEHYTAWNYRKLAVEDLLNESGAEIDSETIKSILEQELRLVEDALRKNYKSYGAWHHRKWVLSKGQSSTDHELLLLNQLQKADARNFHAWNYRRFIMGLKNIPNEEELQYTTDMIDDNFSNYSAWHNRSVILSQLSEKRAEGYFPKKDVLVKEYDFVRDALFIDPDDQSGWFYHFWLIDQTTKEESLSVFSWPPHGSGIYASKDGSNNNSNLSPFFNYQSCARTLPLILYFSEPVNGVNSSTVIVEYEYGANVDLTWTPLSTDTKSGAQAWVAYLNLPEDKLPASISYQVNVSLGNSEGIVSFSGIKHCQPLSISFTVHAPSYKSEYEGLNKKRVSWHEECFYVEETEVKNYNLRDFFHALNLNQDERIGVSEWMLETIASEIDYCRDLLATVDCKIGKLTLARLLMAQHSLMSRESLGESSFVHYEEVLQLYNDLTDIDPSHSQYYKDHYSLVLLKQALSDNGFVQKYCRRYRDSTSPINDWSFCLRLNNLSLTRIGSVEQLLWVQMLDLSQNQLRSIEGLEAMQLLSALNLSHNKLSSFTALEPLRLLKSLKVLDISHNEIGEHSIDSRRHLCSSPLTHTAGSDWNFDRYSESERQMSNYWDAYAIFKDLSLIQLDILGNAVADEKLKLLLHKLMPELKWLDGVTSH</sequence>
<comment type="catalytic activity">
    <reaction evidence="8 9">
        <text>geranylgeranyl diphosphate + L-cysteinyl-[protein] = S-geranylgeranyl-L-cysteinyl-[protein] + diphosphate</text>
        <dbReference type="Rhea" id="RHEA:21240"/>
        <dbReference type="Rhea" id="RHEA-COMP:10131"/>
        <dbReference type="Rhea" id="RHEA-COMP:11537"/>
        <dbReference type="ChEBI" id="CHEBI:29950"/>
        <dbReference type="ChEBI" id="CHEBI:33019"/>
        <dbReference type="ChEBI" id="CHEBI:57533"/>
        <dbReference type="ChEBI" id="CHEBI:86021"/>
        <dbReference type="EC" id="2.5.1.60"/>
    </reaction>
</comment>
<evidence type="ECO:0000313" key="12">
    <source>
        <dbReference type="Proteomes" id="UP001454036"/>
    </source>
</evidence>
<dbReference type="PANTHER" id="PTHR11129:SF2">
    <property type="entry name" value="GERANYLGERANYL TRANSFERASE TYPE-2 SUBUNIT ALPHA"/>
    <property type="match status" value="1"/>
</dbReference>
<comment type="similarity">
    <text evidence="1 9">Belongs to the protein prenyltransferase subunit alpha family.</text>
</comment>
<keyword evidence="5 9" id="KW-0808">Transferase</keyword>
<dbReference type="FunFam" id="1.25.40.120:FF:000035">
    <property type="entry name" value="Geranylgeranyl transferase type-2 subunit alpha"/>
    <property type="match status" value="1"/>
</dbReference>
<feature type="region of interest" description="Disordered" evidence="10">
    <location>
        <begin position="1"/>
        <end position="22"/>
    </location>
</feature>
<comment type="function">
    <text evidence="9">Catalyzes the transfer of a geranyl-geranyl moiety from geranyl-geranyl pyrophosphate to cysteines occuring in specific C-terminal amino acid sequences.</text>
</comment>
<dbReference type="PRINTS" id="PR00019">
    <property type="entry name" value="LEURICHRPT"/>
</dbReference>
<dbReference type="InterPro" id="IPR002088">
    <property type="entry name" value="Prenyl_trans_a"/>
</dbReference>
<proteinExistence type="inferred from homology"/>
<evidence type="ECO:0000313" key="11">
    <source>
        <dbReference type="EMBL" id="GAA0173375.1"/>
    </source>
</evidence>
<dbReference type="PROSITE" id="PS51450">
    <property type="entry name" value="LRR"/>
    <property type="match status" value="2"/>
</dbReference>
<comment type="caution">
    <text evidence="11">The sequence shown here is derived from an EMBL/GenBank/DDBJ whole genome shotgun (WGS) entry which is preliminary data.</text>
</comment>
<evidence type="ECO:0000256" key="3">
    <source>
        <dbReference type="ARBA" id="ARBA00014772"/>
    </source>
</evidence>
<dbReference type="PROSITE" id="PS51147">
    <property type="entry name" value="PFTA"/>
    <property type="match status" value="5"/>
</dbReference>
<evidence type="ECO:0000256" key="5">
    <source>
        <dbReference type="ARBA" id="ARBA00022679"/>
    </source>
</evidence>
<reference evidence="11 12" key="1">
    <citation type="submission" date="2024-01" db="EMBL/GenBank/DDBJ databases">
        <title>The complete chloroplast genome sequence of Lithospermum erythrorhizon: insights into the phylogenetic relationship among Boraginaceae species and the maternal lineages of purple gromwells.</title>
        <authorList>
            <person name="Okada T."/>
            <person name="Watanabe K."/>
        </authorList>
    </citation>
    <scope>NUCLEOTIDE SEQUENCE [LARGE SCALE GENOMIC DNA]</scope>
</reference>
<protein>
    <recommendedName>
        <fullName evidence="3 9">Geranylgeranyl transferase type-2 subunit alpha</fullName>
        <ecNumber evidence="2 9">2.5.1.60</ecNumber>
    </recommendedName>
    <alternativeName>
        <fullName evidence="7 9">Geranylgeranyl transferase type II subunit alpha</fullName>
    </alternativeName>
</protein>
<dbReference type="Gene3D" id="3.80.10.10">
    <property type="entry name" value="Ribonuclease Inhibitor"/>
    <property type="match status" value="1"/>
</dbReference>
<dbReference type="EMBL" id="BAABME010008570">
    <property type="protein sequence ID" value="GAA0173375.1"/>
    <property type="molecule type" value="Genomic_DNA"/>
</dbReference>
<dbReference type="InterPro" id="IPR001611">
    <property type="entry name" value="Leu-rich_rpt"/>
</dbReference>
<dbReference type="AlphaFoldDB" id="A0AAV3RE56"/>
<evidence type="ECO:0000256" key="8">
    <source>
        <dbReference type="ARBA" id="ARBA00047658"/>
    </source>
</evidence>
<dbReference type="GO" id="GO:0004663">
    <property type="term" value="F:Rab geranylgeranyltransferase activity"/>
    <property type="evidence" value="ECO:0007669"/>
    <property type="project" value="UniProtKB-UniRule"/>
</dbReference>
<evidence type="ECO:0000256" key="10">
    <source>
        <dbReference type="SAM" id="MobiDB-lite"/>
    </source>
</evidence>
<organism evidence="11 12">
    <name type="scientific">Lithospermum erythrorhizon</name>
    <name type="common">Purple gromwell</name>
    <name type="synonym">Lithospermum officinale var. erythrorhizon</name>
    <dbReference type="NCBI Taxonomy" id="34254"/>
    <lineage>
        <taxon>Eukaryota</taxon>
        <taxon>Viridiplantae</taxon>
        <taxon>Streptophyta</taxon>
        <taxon>Embryophyta</taxon>
        <taxon>Tracheophyta</taxon>
        <taxon>Spermatophyta</taxon>
        <taxon>Magnoliopsida</taxon>
        <taxon>eudicotyledons</taxon>
        <taxon>Gunneridae</taxon>
        <taxon>Pentapetalae</taxon>
        <taxon>asterids</taxon>
        <taxon>lamiids</taxon>
        <taxon>Boraginales</taxon>
        <taxon>Boraginaceae</taxon>
        <taxon>Boraginoideae</taxon>
        <taxon>Lithospermeae</taxon>
        <taxon>Lithospermum</taxon>
    </lineage>
</organism>
<evidence type="ECO:0000256" key="1">
    <source>
        <dbReference type="ARBA" id="ARBA00006734"/>
    </source>
</evidence>
<dbReference type="PANTHER" id="PTHR11129">
    <property type="entry name" value="PROTEIN FARNESYLTRANSFERASE ALPHA SUBUNIT/RAB GERANYLGERANYL TRANSFERASE ALPHA SUBUNIT"/>
    <property type="match status" value="1"/>
</dbReference>
<accession>A0AAV3RE56</accession>
<evidence type="ECO:0000256" key="4">
    <source>
        <dbReference type="ARBA" id="ARBA00022602"/>
    </source>
</evidence>
<dbReference type="GO" id="GO:0097354">
    <property type="term" value="P:prenylation"/>
    <property type="evidence" value="ECO:0007669"/>
    <property type="project" value="UniProtKB-UniRule"/>
</dbReference>
<evidence type="ECO:0000256" key="9">
    <source>
        <dbReference type="RuleBase" id="RU367120"/>
    </source>
</evidence>